<comment type="caution">
    <text evidence="2">The sequence shown here is derived from an EMBL/GenBank/DDBJ whole genome shotgun (WGS) entry which is preliminary data.</text>
</comment>
<dbReference type="SUPFAM" id="SSF52096">
    <property type="entry name" value="ClpP/crotonase"/>
    <property type="match status" value="1"/>
</dbReference>
<dbReference type="AlphaFoldDB" id="A0A5C8PJ90"/>
<dbReference type="CDD" id="cd06558">
    <property type="entry name" value="crotonase-like"/>
    <property type="match status" value="1"/>
</dbReference>
<dbReference type="OrthoDB" id="7257009at2"/>
<comment type="similarity">
    <text evidence="1">Belongs to the enoyl-CoA hydratase/isomerase family.</text>
</comment>
<dbReference type="PANTHER" id="PTHR42964:SF1">
    <property type="entry name" value="POLYKETIDE BIOSYNTHESIS ENOYL-COA HYDRATASE PKSH-RELATED"/>
    <property type="match status" value="1"/>
</dbReference>
<reference evidence="2 3" key="1">
    <citation type="submission" date="2019-06" db="EMBL/GenBank/DDBJ databases">
        <title>New taxonomy in bacterial strain CC-CFT640, isolated from vineyard.</title>
        <authorList>
            <person name="Lin S.-Y."/>
            <person name="Tsai C.-F."/>
            <person name="Young C.-C."/>
        </authorList>
    </citation>
    <scope>NUCLEOTIDE SEQUENCE [LARGE SCALE GENOMIC DNA]</scope>
    <source>
        <strain evidence="2 3">CC-CFT640</strain>
    </source>
</reference>
<dbReference type="InterPro" id="IPR051683">
    <property type="entry name" value="Enoyl-CoA_Hydratase/Isomerase"/>
</dbReference>
<protein>
    <submittedName>
        <fullName evidence="2">Enoyl-CoA hydratase/isomerase family protein</fullName>
    </submittedName>
</protein>
<dbReference type="PANTHER" id="PTHR42964">
    <property type="entry name" value="ENOYL-COA HYDRATASE"/>
    <property type="match status" value="1"/>
</dbReference>
<organism evidence="2 3">
    <name type="scientific">Vineibacter terrae</name>
    <dbReference type="NCBI Taxonomy" id="2586908"/>
    <lineage>
        <taxon>Bacteria</taxon>
        <taxon>Pseudomonadati</taxon>
        <taxon>Pseudomonadota</taxon>
        <taxon>Alphaproteobacteria</taxon>
        <taxon>Hyphomicrobiales</taxon>
        <taxon>Vineibacter</taxon>
    </lineage>
</organism>
<dbReference type="InterPro" id="IPR001753">
    <property type="entry name" value="Enoyl-CoA_hydra/iso"/>
</dbReference>
<dbReference type="GO" id="GO:0016853">
    <property type="term" value="F:isomerase activity"/>
    <property type="evidence" value="ECO:0007669"/>
    <property type="project" value="UniProtKB-KW"/>
</dbReference>
<dbReference type="Pfam" id="PF00378">
    <property type="entry name" value="ECH_1"/>
    <property type="match status" value="1"/>
</dbReference>
<dbReference type="InterPro" id="IPR029045">
    <property type="entry name" value="ClpP/crotonase-like_dom_sf"/>
</dbReference>
<evidence type="ECO:0000256" key="1">
    <source>
        <dbReference type="ARBA" id="ARBA00005254"/>
    </source>
</evidence>
<dbReference type="Gene3D" id="3.90.226.10">
    <property type="entry name" value="2-enoyl-CoA Hydratase, Chain A, domain 1"/>
    <property type="match status" value="1"/>
</dbReference>
<proteinExistence type="inferred from homology"/>
<keyword evidence="2" id="KW-0413">Isomerase</keyword>
<evidence type="ECO:0000313" key="2">
    <source>
        <dbReference type="EMBL" id="TXL73591.1"/>
    </source>
</evidence>
<sequence>MSDVKCERRGAALWIIIDREERRNALNEDVAHGIADSIRLAQADRSIRAVVLTGAGDRVFCAGGDVKPDADGNPFDVDPAQPRNPIVELFKEMERCDVPIVARVNGHAFGGGFGLVCACDMAVAAEEARLGTPEARIGLFPMMILPYMLRVVPRRALLEMCVTGEPWTADEAKALGIVNHVAPVAELDEKLDWFLERFVHNSPTAVRLGKHALHAVQDMTLPQSLDFAQSFLAQMARTQDAREGFRAFNERRRPDWPAR</sequence>
<gene>
    <name evidence="2" type="ORF">FHP25_20650</name>
</gene>
<dbReference type="RefSeq" id="WP_147848865.1">
    <property type="nucleotide sequence ID" value="NZ_VDUZ01000024.1"/>
</dbReference>
<dbReference type="EMBL" id="VDUZ01000024">
    <property type="protein sequence ID" value="TXL73591.1"/>
    <property type="molecule type" value="Genomic_DNA"/>
</dbReference>
<dbReference type="Proteomes" id="UP000321638">
    <property type="component" value="Unassembled WGS sequence"/>
</dbReference>
<keyword evidence="3" id="KW-1185">Reference proteome</keyword>
<accession>A0A5C8PJ90</accession>
<evidence type="ECO:0000313" key="3">
    <source>
        <dbReference type="Proteomes" id="UP000321638"/>
    </source>
</evidence>
<name>A0A5C8PJ90_9HYPH</name>